<feature type="transmembrane region" description="Helical" evidence="7">
    <location>
        <begin position="314"/>
        <end position="343"/>
    </location>
</feature>
<comment type="subcellular location">
    <subcellularLocation>
        <location evidence="1">Cell membrane</location>
        <topology evidence="1">Multi-pass membrane protein</topology>
    </subcellularLocation>
</comment>
<evidence type="ECO:0000256" key="5">
    <source>
        <dbReference type="ARBA" id="ARBA00022989"/>
    </source>
</evidence>
<evidence type="ECO:0000256" key="6">
    <source>
        <dbReference type="ARBA" id="ARBA00023136"/>
    </source>
</evidence>
<feature type="transmembrane region" description="Helical" evidence="7">
    <location>
        <begin position="410"/>
        <end position="433"/>
    </location>
</feature>
<feature type="transmembrane region" description="Helical" evidence="7">
    <location>
        <begin position="203"/>
        <end position="224"/>
    </location>
</feature>
<proteinExistence type="inferred from homology"/>
<feature type="transmembrane region" description="Helical" evidence="7">
    <location>
        <begin position="172"/>
        <end position="191"/>
    </location>
</feature>
<dbReference type="AlphaFoldDB" id="A0A502C8P5"/>
<comment type="caution">
    <text evidence="8">The sequence shown here is derived from an EMBL/GenBank/DDBJ whole genome shotgun (WGS) entry which is preliminary data.</text>
</comment>
<comment type="similarity">
    <text evidence="2">Belongs to the polysaccharide synthase family.</text>
</comment>
<dbReference type="PANTHER" id="PTHR30250">
    <property type="entry name" value="PST FAMILY PREDICTED COLANIC ACID TRANSPORTER"/>
    <property type="match status" value="1"/>
</dbReference>
<feature type="transmembrane region" description="Helical" evidence="7">
    <location>
        <begin position="439"/>
        <end position="461"/>
    </location>
</feature>
<keyword evidence="3" id="KW-1003">Cell membrane</keyword>
<feature type="transmembrane region" description="Helical" evidence="7">
    <location>
        <begin position="73"/>
        <end position="98"/>
    </location>
</feature>
<gene>
    <name evidence="8" type="ORF">EAH84_14260</name>
</gene>
<evidence type="ECO:0000256" key="7">
    <source>
        <dbReference type="SAM" id="Phobius"/>
    </source>
</evidence>
<dbReference type="Proteomes" id="UP000318413">
    <property type="component" value="Unassembled WGS sequence"/>
</dbReference>
<keyword evidence="5 7" id="KW-1133">Transmembrane helix</keyword>
<feature type="transmembrane region" description="Helical" evidence="7">
    <location>
        <begin position="143"/>
        <end position="166"/>
    </location>
</feature>
<dbReference type="Pfam" id="PF13440">
    <property type="entry name" value="Polysacc_synt_3"/>
    <property type="match status" value="1"/>
</dbReference>
<evidence type="ECO:0008006" key="10">
    <source>
        <dbReference type="Google" id="ProtNLM"/>
    </source>
</evidence>
<keyword evidence="6 7" id="KW-0472">Membrane</keyword>
<accession>A0A502C8P5</accession>
<evidence type="ECO:0000313" key="8">
    <source>
        <dbReference type="EMBL" id="TPG08131.1"/>
    </source>
</evidence>
<evidence type="ECO:0000313" key="9">
    <source>
        <dbReference type="Proteomes" id="UP000318413"/>
    </source>
</evidence>
<dbReference type="RefSeq" id="WP_140872672.1">
    <property type="nucleotide sequence ID" value="NZ_RCZK01000017.1"/>
</dbReference>
<evidence type="ECO:0000256" key="2">
    <source>
        <dbReference type="ARBA" id="ARBA00007430"/>
    </source>
</evidence>
<feature type="transmembrane region" description="Helical" evidence="7">
    <location>
        <begin position="244"/>
        <end position="268"/>
    </location>
</feature>
<dbReference type="GO" id="GO:0005886">
    <property type="term" value="C:plasma membrane"/>
    <property type="evidence" value="ECO:0007669"/>
    <property type="project" value="UniProtKB-SubCell"/>
</dbReference>
<feature type="transmembrane region" description="Helical" evidence="7">
    <location>
        <begin position="280"/>
        <end position="302"/>
    </location>
</feature>
<reference evidence="8 9" key="1">
    <citation type="journal article" date="2019" name="Environ. Microbiol.">
        <title>Species interactions and distinct microbial communities in high Arctic permafrost affected cryosols are associated with the CH4 and CO2 gas fluxes.</title>
        <authorList>
            <person name="Altshuler I."/>
            <person name="Hamel J."/>
            <person name="Turney S."/>
            <person name="Magnuson E."/>
            <person name="Levesque R."/>
            <person name="Greer C."/>
            <person name="Whyte L.G."/>
        </authorList>
    </citation>
    <scope>NUCLEOTIDE SEQUENCE [LARGE SCALE GENOMIC DNA]</scope>
    <source>
        <strain evidence="8 9">S5.1</strain>
    </source>
</reference>
<protein>
    <recommendedName>
        <fullName evidence="10">Lipopolysaccharide biosynthesis protein</fullName>
    </recommendedName>
</protein>
<feature type="transmembrane region" description="Helical" evidence="7">
    <location>
        <begin position="110"/>
        <end position="131"/>
    </location>
</feature>
<evidence type="ECO:0000256" key="3">
    <source>
        <dbReference type="ARBA" id="ARBA00022475"/>
    </source>
</evidence>
<dbReference type="InterPro" id="IPR050833">
    <property type="entry name" value="Poly_Biosynth_Transport"/>
</dbReference>
<feature type="transmembrane region" description="Helical" evidence="7">
    <location>
        <begin position="39"/>
        <end position="61"/>
    </location>
</feature>
<keyword evidence="9" id="KW-1185">Reference proteome</keyword>
<dbReference type="OrthoDB" id="7356923at2"/>
<name>A0A502C8P5_9SPHN</name>
<evidence type="ECO:0000256" key="1">
    <source>
        <dbReference type="ARBA" id="ARBA00004651"/>
    </source>
</evidence>
<evidence type="ECO:0000256" key="4">
    <source>
        <dbReference type="ARBA" id="ARBA00022692"/>
    </source>
</evidence>
<keyword evidence="4 7" id="KW-0812">Transmembrane</keyword>
<organism evidence="8 9">
    <name type="scientific">Sphingomonas oligophenolica</name>
    <dbReference type="NCBI Taxonomy" id="301154"/>
    <lineage>
        <taxon>Bacteria</taxon>
        <taxon>Pseudomonadati</taxon>
        <taxon>Pseudomonadota</taxon>
        <taxon>Alphaproteobacteria</taxon>
        <taxon>Sphingomonadales</taxon>
        <taxon>Sphingomonadaceae</taxon>
        <taxon>Sphingomonas</taxon>
    </lineage>
</organism>
<sequence>MSVRRAFFWSLLGQALSVSSLLLATVVLARILGPREMGIYAIGLAVNGILQVAAAFGLGTYITREERLSPLHLGSAFTINALLAVLLSGVTIALSFAAVPVFGGGGVGQVLRLLAVVPLIGVFELLPVAMMQREMRFKPISTVLTLRSIGSMAVTIGTAMMGASYLSAGYGAIAFALIGAIGANIAAPGYLRVRPTLEGWRHMAAFGMRVMSIGGFSMLAMRMSEIAMGRLLGLPALGIYSRASTIYNVVYANIFGSAARVLLAKLAADNRSTGDLRPTYLHGLQITLAVMWPLLLGIGILARPAVQILFGSQWLGAALPLAILMVAQAIAMLFAMSYELFVLRDELDKQTRYELFRSVCGFAFFTVGCMFSLEAAAIGRLGEIVLGAFLYVPQIKRLAQIRHGALSRIFGVNAIVAAVTIVPAAGLMIFTGWSATTPLPLIAASVGAGGLFWLVALRLTAHPLFDEIRRFTDMMQNRLLPRNRLS</sequence>
<dbReference type="PANTHER" id="PTHR30250:SF10">
    <property type="entry name" value="LIPOPOLYSACCHARIDE BIOSYNTHESIS PROTEIN WZXC"/>
    <property type="match status" value="1"/>
</dbReference>
<dbReference type="EMBL" id="RCZK01000017">
    <property type="protein sequence ID" value="TPG08131.1"/>
    <property type="molecule type" value="Genomic_DNA"/>
</dbReference>